<sequence length="164" mass="18527">MSDHPTDPEIMGEVSSSPDHDEEVTQRLTVAFPPLASTSVAYSSSLEEVRPQPKAKVYSKNLSISDKFETGVEQFVKLEFIVNLKHLSEKCSNMFILRSRRDNRELHSFEGLVDALSTKAFFASDDLYSRRMLGLRYSYPSVGTDGTYHLYVLLGDDAIIARDR</sequence>
<name>A0ABD1SQI3_9LAMI</name>
<comment type="caution">
    <text evidence="2">The sequence shown here is derived from an EMBL/GenBank/DDBJ whole genome shotgun (WGS) entry which is preliminary data.</text>
</comment>
<dbReference type="AlphaFoldDB" id="A0ABD1SQI3"/>
<evidence type="ECO:0000313" key="2">
    <source>
        <dbReference type="EMBL" id="KAL2502029.1"/>
    </source>
</evidence>
<evidence type="ECO:0000256" key="1">
    <source>
        <dbReference type="SAM" id="MobiDB-lite"/>
    </source>
</evidence>
<reference evidence="3" key="1">
    <citation type="submission" date="2024-07" db="EMBL/GenBank/DDBJ databases">
        <title>Two chromosome-level genome assemblies of Korean endemic species Abeliophyllum distichum and Forsythia ovata (Oleaceae).</title>
        <authorList>
            <person name="Jang H."/>
        </authorList>
    </citation>
    <scope>NUCLEOTIDE SEQUENCE [LARGE SCALE GENOMIC DNA]</scope>
</reference>
<keyword evidence="3" id="KW-1185">Reference proteome</keyword>
<organism evidence="2 3">
    <name type="scientific">Forsythia ovata</name>
    <dbReference type="NCBI Taxonomy" id="205694"/>
    <lineage>
        <taxon>Eukaryota</taxon>
        <taxon>Viridiplantae</taxon>
        <taxon>Streptophyta</taxon>
        <taxon>Embryophyta</taxon>
        <taxon>Tracheophyta</taxon>
        <taxon>Spermatophyta</taxon>
        <taxon>Magnoliopsida</taxon>
        <taxon>eudicotyledons</taxon>
        <taxon>Gunneridae</taxon>
        <taxon>Pentapetalae</taxon>
        <taxon>asterids</taxon>
        <taxon>lamiids</taxon>
        <taxon>Lamiales</taxon>
        <taxon>Oleaceae</taxon>
        <taxon>Forsythieae</taxon>
        <taxon>Forsythia</taxon>
    </lineage>
</organism>
<protein>
    <submittedName>
        <fullName evidence="2">Uncharacterized protein</fullName>
    </submittedName>
</protein>
<feature type="region of interest" description="Disordered" evidence="1">
    <location>
        <begin position="1"/>
        <end position="23"/>
    </location>
</feature>
<gene>
    <name evidence="2" type="ORF">Fot_35877</name>
</gene>
<accession>A0ABD1SQI3</accession>
<proteinExistence type="predicted"/>
<evidence type="ECO:0000313" key="3">
    <source>
        <dbReference type="Proteomes" id="UP001604277"/>
    </source>
</evidence>
<dbReference type="EMBL" id="JBFOLJ010000010">
    <property type="protein sequence ID" value="KAL2502029.1"/>
    <property type="molecule type" value="Genomic_DNA"/>
</dbReference>
<dbReference type="Proteomes" id="UP001604277">
    <property type="component" value="Unassembled WGS sequence"/>
</dbReference>